<comment type="caution">
    <text evidence="6">The sequence shown here is derived from an EMBL/GenBank/DDBJ whole genome shotgun (WGS) entry which is preliminary data.</text>
</comment>
<dbReference type="AlphaFoldDB" id="A0A6N9I576"/>
<name>A0A6N9I576_9LACO</name>
<dbReference type="PANTHER" id="PTHR43685">
    <property type="entry name" value="GLYCOSYLTRANSFERASE"/>
    <property type="match status" value="1"/>
</dbReference>
<dbReference type="Pfam" id="PF00535">
    <property type="entry name" value="Glycos_transf_2"/>
    <property type="match status" value="1"/>
</dbReference>
<evidence type="ECO:0000313" key="7">
    <source>
        <dbReference type="Proteomes" id="UP000449209"/>
    </source>
</evidence>
<comment type="similarity">
    <text evidence="1">Belongs to the glycosyltransferase 2 family.</text>
</comment>
<dbReference type="InterPro" id="IPR050834">
    <property type="entry name" value="Glycosyltransf_2"/>
</dbReference>
<evidence type="ECO:0000256" key="2">
    <source>
        <dbReference type="ARBA" id="ARBA00022676"/>
    </source>
</evidence>
<keyword evidence="4" id="KW-0472">Membrane</keyword>
<evidence type="ECO:0000259" key="5">
    <source>
        <dbReference type="Pfam" id="PF00535"/>
    </source>
</evidence>
<feature type="domain" description="Glycosyltransferase 2-like" evidence="5">
    <location>
        <begin position="26"/>
        <end position="152"/>
    </location>
</feature>
<reference evidence="6 7" key="1">
    <citation type="journal article" date="2019" name="Appl. Environ. Microbiol.">
        <title>Genetic determinants of hydroxycinnamic acid metabolism in heterofermentative lactobacilli.</title>
        <authorList>
            <person name="Gaur G."/>
            <person name="Oh J.H."/>
            <person name="Filannino P."/>
            <person name="Gobbetti M."/>
            <person name="van Pijkeren J.P."/>
            <person name="Ganzle M.G."/>
        </authorList>
    </citation>
    <scope>NUCLEOTIDE SEQUENCE [LARGE SCALE GENOMIC DNA]</scope>
    <source>
        <strain evidence="6 7">C5</strain>
    </source>
</reference>
<evidence type="ECO:0000313" key="6">
    <source>
        <dbReference type="EMBL" id="MYV18019.1"/>
    </source>
</evidence>
<dbReference type="Gene3D" id="3.90.550.10">
    <property type="entry name" value="Spore Coat Polysaccharide Biosynthesis Protein SpsA, Chain A"/>
    <property type="match status" value="1"/>
</dbReference>
<keyword evidence="2" id="KW-0328">Glycosyltransferase</keyword>
<evidence type="ECO:0000256" key="3">
    <source>
        <dbReference type="ARBA" id="ARBA00022679"/>
    </source>
</evidence>
<dbReference type="GO" id="GO:0016757">
    <property type="term" value="F:glycosyltransferase activity"/>
    <property type="evidence" value="ECO:0007669"/>
    <property type="project" value="UniProtKB-KW"/>
</dbReference>
<accession>A0A6N9I576</accession>
<dbReference type="RefSeq" id="WP_161004305.1">
    <property type="nucleotide sequence ID" value="NZ_WEZQ01000019.1"/>
</dbReference>
<feature type="transmembrane region" description="Helical" evidence="4">
    <location>
        <begin position="256"/>
        <end position="274"/>
    </location>
</feature>
<protein>
    <submittedName>
        <fullName evidence="6">Glycosyltransferase</fullName>
    </submittedName>
</protein>
<dbReference type="Proteomes" id="UP000449209">
    <property type="component" value="Unassembled WGS sequence"/>
</dbReference>
<evidence type="ECO:0000256" key="1">
    <source>
        <dbReference type="ARBA" id="ARBA00006739"/>
    </source>
</evidence>
<gene>
    <name evidence="6" type="ORF">GB993_10950</name>
</gene>
<dbReference type="InterPro" id="IPR001173">
    <property type="entry name" value="Glyco_trans_2-like"/>
</dbReference>
<dbReference type="InterPro" id="IPR029044">
    <property type="entry name" value="Nucleotide-diphossugar_trans"/>
</dbReference>
<dbReference type="OrthoDB" id="9815829at2"/>
<keyword evidence="4" id="KW-1133">Transmembrane helix</keyword>
<evidence type="ECO:0000256" key="4">
    <source>
        <dbReference type="SAM" id="Phobius"/>
    </source>
</evidence>
<dbReference type="EMBL" id="WEZQ01000019">
    <property type="protein sequence ID" value="MYV18019.1"/>
    <property type="molecule type" value="Genomic_DNA"/>
</dbReference>
<organism evidence="6 7">
    <name type="scientific">Furfurilactobacillus milii</name>
    <dbReference type="NCBI Taxonomy" id="2888272"/>
    <lineage>
        <taxon>Bacteria</taxon>
        <taxon>Bacillati</taxon>
        <taxon>Bacillota</taxon>
        <taxon>Bacilli</taxon>
        <taxon>Lactobacillales</taxon>
        <taxon>Lactobacillaceae</taxon>
        <taxon>Furfurilactobacillus</taxon>
    </lineage>
</organism>
<keyword evidence="4" id="KW-0812">Transmembrane</keyword>
<keyword evidence="3 6" id="KW-0808">Transferase</keyword>
<proteinExistence type="inferred from homology"/>
<dbReference type="PANTHER" id="PTHR43685:SF5">
    <property type="entry name" value="GLYCOSYLTRANSFERASE EPSE-RELATED"/>
    <property type="match status" value="1"/>
</dbReference>
<dbReference type="SUPFAM" id="SSF53448">
    <property type="entry name" value="Nucleotide-diphospho-sugar transferases"/>
    <property type="match status" value="1"/>
</dbReference>
<sequence length="289" mass="32996">MSEEKAENLLLNFSQNKFDDFSLLMSVYKNDEFTAFKRAFVSVLENTLLPTEVVIIFDGPVNQQIEYWLEKIRQQTGQWIRIVRFKINHGLGKALQTGVIKARNSIIARADADDINVNNRFELELNFLKKHPSVGVVGGQVKEFNQKIGDGALRIVPTDDVAIRKRLPFRNPFNHPTVMFRKQLILNVGNYQSHAGLEDYDLWFRLLHKSEIKSANLTQVLVHMNVGNDLYARRGGNGYVTEYTNLKWRMFIRHSISLGALIVSVVGLAGTVITPPKVKKAIYSLLLRK</sequence>